<sequence length="135" mass="15050">MSLHSQTQSPAYMSPVVKTESPVNILSAKKAQKNNARKKRKREREEAVALASKHGLDAEDMPEDIMPENTKVGEPNRLTYELKNKINLAALTKRTQELEGYVNQIQDAVTIGMYQLRDLKKQVAAATAALETADK</sequence>
<accession>A0ACC1PPK4</accession>
<dbReference type="Proteomes" id="UP001143856">
    <property type="component" value="Unassembled WGS sequence"/>
</dbReference>
<comment type="caution">
    <text evidence="1">The sequence shown here is derived from an EMBL/GenBank/DDBJ whole genome shotgun (WGS) entry which is preliminary data.</text>
</comment>
<gene>
    <name evidence="1" type="ORF">NUW58_g613</name>
</gene>
<dbReference type="EMBL" id="JAPDGR010000053">
    <property type="protein sequence ID" value="KAJ2997602.1"/>
    <property type="molecule type" value="Genomic_DNA"/>
</dbReference>
<evidence type="ECO:0000313" key="1">
    <source>
        <dbReference type="EMBL" id="KAJ2997602.1"/>
    </source>
</evidence>
<protein>
    <submittedName>
        <fullName evidence="1">Uncharacterized protein</fullName>
    </submittedName>
</protein>
<proteinExistence type="predicted"/>
<evidence type="ECO:0000313" key="2">
    <source>
        <dbReference type="Proteomes" id="UP001143856"/>
    </source>
</evidence>
<organism evidence="1 2">
    <name type="scientific">Xylaria curta</name>
    <dbReference type="NCBI Taxonomy" id="42375"/>
    <lineage>
        <taxon>Eukaryota</taxon>
        <taxon>Fungi</taxon>
        <taxon>Dikarya</taxon>
        <taxon>Ascomycota</taxon>
        <taxon>Pezizomycotina</taxon>
        <taxon>Sordariomycetes</taxon>
        <taxon>Xylariomycetidae</taxon>
        <taxon>Xylariales</taxon>
        <taxon>Xylariaceae</taxon>
        <taxon>Xylaria</taxon>
    </lineage>
</organism>
<keyword evidence="2" id="KW-1185">Reference proteome</keyword>
<name>A0ACC1PPK4_9PEZI</name>
<reference evidence="1" key="1">
    <citation type="submission" date="2022-10" db="EMBL/GenBank/DDBJ databases">
        <title>Genome Sequence of Xylaria curta.</title>
        <authorList>
            <person name="Buettner E."/>
        </authorList>
    </citation>
    <scope>NUCLEOTIDE SEQUENCE</scope>
    <source>
        <strain evidence="1">Babe10</strain>
    </source>
</reference>